<dbReference type="PROSITE" id="PS50088">
    <property type="entry name" value="ANK_REPEAT"/>
    <property type="match status" value="2"/>
</dbReference>
<dbReference type="Pfam" id="PF00023">
    <property type="entry name" value="Ank"/>
    <property type="match status" value="2"/>
</dbReference>
<gene>
    <name evidence="3" type="ORF">BCR33DRAFT_720722</name>
</gene>
<feature type="compositionally biased region" description="Low complexity" evidence="2">
    <location>
        <begin position="279"/>
        <end position="298"/>
    </location>
</feature>
<dbReference type="EMBL" id="MCGO01000044">
    <property type="protein sequence ID" value="ORY38358.1"/>
    <property type="molecule type" value="Genomic_DNA"/>
</dbReference>
<feature type="compositionally biased region" description="Low complexity" evidence="2">
    <location>
        <begin position="53"/>
        <end position="68"/>
    </location>
</feature>
<feature type="region of interest" description="Disordered" evidence="2">
    <location>
        <begin position="1"/>
        <end position="339"/>
    </location>
</feature>
<feature type="region of interest" description="Disordered" evidence="2">
    <location>
        <begin position="460"/>
        <end position="485"/>
    </location>
</feature>
<feature type="compositionally biased region" description="Polar residues" evidence="2">
    <location>
        <begin position="204"/>
        <end position="222"/>
    </location>
</feature>
<dbReference type="Proteomes" id="UP000193642">
    <property type="component" value="Unassembled WGS sequence"/>
</dbReference>
<name>A0A1Y2BUB4_9FUNG</name>
<dbReference type="PANTHER" id="PTHR24121:SF23">
    <property type="entry name" value="NO MECHANORECEPTOR POTENTIAL C, ISOFORM H"/>
    <property type="match status" value="1"/>
</dbReference>
<evidence type="ECO:0000313" key="3">
    <source>
        <dbReference type="EMBL" id="ORY38358.1"/>
    </source>
</evidence>
<feature type="repeat" description="ANK" evidence="1">
    <location>
        <begin position="651"/>
        <end position="683"/>
    </location>
</feature>
<feature type="compositionally biased region" description="Low complexity" evidence="2">
    <location>
        <begin position="129"/>
        <end position="156"/>
    </location>
</feature>
<feature type="compositionally biased region" description="Polar residues" evidence="2">
    <location>
        <begin position="157"/>
        <end position="167"/>
    </location>
</feature>
<dbReference type="OrthoDB" id="20727at2759"/>
<feature type="compositionally biased region" description="Polar residues" evidence="2">
    <location>
        <begin position="10"/>
        <end position="34"/>
    </location>
</feature>
<comment type="caution">
    <text evidence="3">The sequence shown here is derived from an EMBL/GenBank/DDBJ whole genome shotgun (WGS) entry which is preliminary data.</text>
</comment>
<dbReference type="Gene3D" id="1.25.40.20">
    <property type="entry name" value="Ankyrin repeat-containing domain"/>
    <property type="match status" value="1"/>
</dbReference>
<dbReference type="InterPro" id="IPR036770">
    <property type="entry name" value="Ankyrin_rpt-contain_sf"/>
</dbReference>
<proteinExistence type="predicted"/>
<feature type="compositionally biased region" description="Low complexity" evidence="2">
    <location>
        <begin position="168"/>
        <end position="182"/>
    </location>
</feature>
<feature type="repeat" description="ANK" evidence="1">
    <location>
        <begin position="414"/>
        <end position="446"/>
    </location>
</feature>
<keyword evidence="4" id="KW-1185">Reference proteome</keyword>
<feature type="compositionally biased region" description="Pro residues" evidence="2">
    <location>
        <begin position="234"/>
        <end position="252"/>
    </location>
</feature>
<dbReference type="PROSITE" id="PS50297">
    <property type="entry name" value="ANK_REP_REGION"/>
    <property type="match status" value="1"/>
</dbReference>
<dbReference type="PANTHER" id="PTHR24121">
    <property type="entry name" value="NO MECHANORECEPTOR POTENTIAL C, ISOFORM D-RELATED"/>
    <property type="match status" value="1"/>
</dbReference>
<feature type="compositionally biased region" description="Polar residues" evidence="2">
    <location>
        <begin position="254"/>
        <end position="263"/>
    </location>
</feature>
<dbReference type="SUPFAM" id="SSF48403">
    <property type="entry name" value="Ankyrin repeat"/>
    <property type="match status" value="1"/>
</dbReference>
<dbReference type="AlphaFoldDB" id="A0A1Y2BUB4"/>
<dbReference type="InterPro" id="IPR002110">
    <property type="entry name" value="Ankyrin_rpt"/>
</dbReference>
<reference evidence="3 4" key="1">
    <citation type="submission" date="2016-07" db="EMBL/GenBank/DDBJ databases">
        <title>Pervasive Adenine N6-methylation of Active Genes in Fungi.</title>
        <authorList>
            <consortium name="DOE Joint Genome Institute"/>
            <person name="Mondo S.J."/>
            <person name="Dannebaum R.O."/>
            <person name="Kuo R.C."/>
            <person name="Labutti K."/>
            <person name="Haridas S."/>
            <person name="Kuo A."/>
            <person name="Salamov A."/>
            <person name="Ahrendt S.R."/>
            <person name="Lipzen A."/>
            <person name="Sullivan W."/>
            <person name="Andreopoulos W.B."/>
            <person name="Clum A."/>
            <person name="Lindquist E."/>
            <person name="Daum C."/>
            <person name="Ramamoorthy G.K."/>
            <person name="Gryganskyi A."/>
            <person name="Culley D."/>
            <person name="Magnuson J.K."/>
            <person name="James T.Y."/>
            <person name="O'Malley M.A."/>
            <person name="Stajich J.E."/>
            <person name="Spatafora J.W."/>
            <person name="Visel A."/>
            <person name="Grigoriev I.V."/>
        </authorList>
    </citation>
    <scope>NUCLEOTIDE SEQUENCE [LARGE SCALE GENOMIC DNA]</scope>
    <source>
        <strain evidence="3 4">JEL800</strain>
    </source>
</reference>
<feature type="compositionally biased region" description="Polar residues" evidence="2">
    <location>
        <begin position="299"/>
        <end position="312"/>
    </location>
</feature>
<evidence type="ECO:0000256" key="1">
    <source>
        <dbReference type="PROSITE-ProRule" id="PRU00023"/>
    </source>
</evidence>
<accession>A0A1Y2BUB4</accession>
<dbReference type="SMART" id="SM00248">
    <property type="entry name" value="ANK"/>
    <property type="match status" value="3"/>
</dbReference>
<organism evidence="3 4">
    <name type="scientific">Rhizoclosmatium globosum</name>
    <dbReference type="NCBI Taxonomy" id="329046"/>
    <lineage>
        <taxon>Eukaryota</taxon>
        <taxon>Fungi</taxon>
        <taxon>Fungi incertae sedis</taxon>
        <taxon>Chytridiomycota</taxon>
        <taxon>Chytridiomycota incertae sedis</taxon>
        <taxon>Chytridiomycetes</taxon>
        <taxon>Chytridiales</taxon>
        <taxon>Chytriomycetaceae</taxon>
        <taxon>Rhizoclosmatium</taxon>
    </lineage>
</organism>
<keyword evidence="1" id="KW-0040">ANK repeat</keyword>
<protein>
    <recommendedName>
        <fullName evidence="5">Ankyrin</fullName>
    </recommendedName>
</protein>
<evidence type="ECO:0000256" key="2">
    <source>
        <dbReference type="SAM" id="MobiDB-lite"/>
    </source>
</evidence>
<evidence type="ECO:0000313" key="4">
    <source>
        <dbReference type="Proteomes" id="UP000193642"/>
    </source>
</evidence>
<evidence type="ECO:0008006" key="5">
    <source>
        <dbReference type="Google" id="ProtNLM"/>
    </source>
</evidence>
<sequence length="809" mass="87913">MQQQQQQQQGPASRYSSYPTSAAPDSQAQTQQQRPGPPMHPDSNHRLPLPYPQHQQHQQQHPASQSTLPLPPPSSMGFHTLPPPPNMPQTQGSRMSLPLPFPPGSSTQSYPRTLPLPYERPSDPAPYGSSSSQTPYNPQQPQQSSSSSYDYSSYRSNITPSYPPTTNQLPYPSQQPQHQSQQPVPPSRAQFEQSASAGRHEFRTNQSHVTGHSTNNNTSSYAPHQHHYSQPQSLYPPPPPPQQQSFPPPLPPQVTSMQQVNSGSAGGKRRGSTAVNLAPQQSPPVYHHQPQQQPFQQPVTTELITPTLSPESTTRPGTAGPGGAVNPGSQGRHPFPTKQTTPYTLHTTPVQTCAPPNTSQYHSAQKHFLSSLYLKDDPHDCLLAFHRFVKHDDENNNNGGVTLAQLINMPLLGTTETCLHVAIKWGKPVTVKALLRLGANPRLRSGFTCQVVPCPGPMGQGAAGKKRQAQSVSPPPELNVTSSGRVTRKRKINYNEIVSSGKEGSSGGGGGGDEEGSDRARGCCLGCLRIVEAAGSVNNSGVPPALTPLQLMALYPGEWGDVDSLLLQDVVKGLWVSLMDRDSMGRTCLHLALGKKKHSGSGSNSEDDDDSGASNASAFVECIVEAIENLDSEMSNGKQMLSHFLDAVDCEGNTALHLACLAGDLDSVKALVRPDSKEDVVTATIGIINMFSQTPLDLVVEMALETVRKLGLYEDEMLTCLRSVKYLEDEGLFRRELVCKLGDGSLMMGEKEELQFRVRRMMLVEGVDGFSIQQLVKLREIARVLLSANGNSDVSSLEDWFDAVLLNRL</sequence>